<organism evidence="5 6">
    <name type="scientific">Streptococcus infantis</name>
    <dbReference type="NCBI Taxonomy" id="68892"/>
    <lineage>
        <taxon>Bacteria</taxon>
        <taxon>Bacillati</taxon>
        <taxon>Bacillota</taxon>
        <taxon>Bacilli</taxon>
        <taxon>Lactobacillales</taxon>
        <taxon>Streptococcaceae</taxon>
        <taxon>Streptococcus</taxon>
    </lineage>
</organism>
<evidence type="ECO:0000259" key="4">
    <source>
        <dbReference type="Pfam" id="PF01048"/>
    </source>
</evidence>
<sequence length="254" mass="28349">MIQKHAIPILEFDDNPQAVIMPNHEGLDLQLPKKCIYAFLEEEIDRYAQEVGAECVGEFISVTKTYPVYVMDYKGEKVCLAQAPVGSAPAAQFMDWLIGYGVENIISTGTCGVLTNIEENAFLVPVRALRDEGASYHYAPPSRYMDVHVEAVSAIEQVLEQLGVPYEEVMTWSTDGFYRETTEKVAYRKEEGCAVVEMECAALAAVAQLRGVIWGELLFTADSLADLDNYDQRDWGAEAFEKALELCLEIVSHM</sequence>
<accession>A0A0F3HNA4</accession>
<feature type="domain" description="Nucleoside phosphorylase" evidence="4">
    <location>
        <begin position="35"/>
        <end position="245"/>
    </location>
</feature>
<comment type="catalytic activity">
    <reaction evidence="3">
        <text>uridine + phosphate = alpha-D-ribose 1-phosphate + uracil</text>
        <dbReference type="Rhea" id="RHEA:24388"/>
        <dbReference type="ChEBI" id="CHEBI:16704"/>
        <dbReference type="ChEBI" id="CHEBI:17568"/>
        <dbReference type="ChEBI" id="CHEBI:43474"/>
        <dbReference type="ChEBI" id="CHEBI:57720"/>
        <dbReference type="EC" id="2.4.2.3"/>
    </reaction>
</comment>
<name>A0A0F3HNA4_9STRE</name>
<gene>
    <name evidence="5" type="ORF">TZ96_00333</name>
</gene>
<dbReference type="Pfam" id="PF01048">
    <property type="entry name" value="PNP_UDP_1"/>
    <property type="match status" value="1"/>
</dbReference>
<dbReference type="InterPro" id="IPR000845">
    <property type="entry name" value="Nucleoside_phosphorylase_d"/>
</dbReference>
<dbReference type="RefSeq" id="WP_045762624.1">
    <property type="nucleotide sequence ID" value="NZ_JYOV01000003.1"/>
</dbReference>
<evidence type="ECO:0000256" key="1">
    <source>
        <dbReference type="ARBA" id="ARBA00011888"/>
    </source>
</evidence>
<evidence type="ECO:0000313" key="6">
    <source>
        <dbReference type="Proteomes" id="UP000033405"/>
    </source>
</evidence>
<comment type="caution">
    <text evidence="5">The sequence shown here is derived from an EMBL/GenBank/DDBJ whole genome shotgun (WGS) entry which is preliminary data.</text>
</comment>
<dbReference type="PANTHER" id="PTHR43691:SF11">
    <property type="entry name" value="FI09636P-RELATED"/>
    <property type="match status" value="1"/>
</dbReference>
<dbReference type="CDD" id="cd09007">
    <property type="entry name" value="NP-I_spr0068"/>
    <property type="match status" value="1"/>
</dbReference>
<dbReference type="PANTHER" id="PTHR43691">
    <property type="entry name" value="URIDINE PHOSPHORYLASE"/>
    <property type="match status" value="1"/>
</dbReference>
<proteinExistence type="predicted"/>
<dbReference type="GO" id="GO:0004850">
    <property type="term" value="F:uridine phosphorylase activity"/>
    <property type="evidence" value="ECO:0007669"/>
    <property type="project" value="UniProtKB-EC"/>
</dbReference>
<protein>
    <recommendedName>
        <fullName evidence="2">Uridine phosphorylase</fullName>
        <ecNumber evidence="1">2.4.2.3</ecNumber>
    </recommendedName>
</protein>
<dbReference type="SUPFAM" id="SSF53167">
    <property type="entry name" value="Purine and uridine phosphorylases"/>
    <property type="match status" value="1"/>
</dbReference>
<dbReference type="GO" id="GO:0005829">
    <property type="term" value="C:cytosol"/>
    <property type="evidence" value="ECO:0007669"/>
    <property type="project" value="TreeGrafter"/>
</dbReference>
<evidence type="ECO:0000256" key="2">
    <source>
        <dbReference type="ARBA" id="ARBA00021980"/>
    </source>
</evidence>
<evidence type="ECO:0000256" key="3">
    <source>
        <dbReference type="ARBA" id="ARBA00048447"/>
    </source>
</evidence>
<reference evidence="5 6" key="1">
    <citation type="submission" date="2015-02" db="EMBL/GenBank/DDBJ databases">
        <title>Evolution of amylase-binding proteins of oral streptococcal species.</title>
        <authorList>
            <person name="Haase E.M."/>
        </authorList>
    </citation>
    <scope>NUCLEOTIDE SEQUENCE [LARGE SCALE GENOMIC DNA]</scope>
    <source>
        <strain evidence="5 6">UC6950A</strain>
    </source>
</reference>
<dbReference type="Proteomes" id="UP000033405">
    <property type="component" value="Unassembled WGS sequence"/>
</dbReference>
<dbReference type="EC" id="2.4.2.3" evidence="1"/>
<evidence type="ECO:0000313" key="5">
    <source>
        <dbReference type="EMBL" id="KJU95575.1"/>
    </source>
</evidence>
<dbReference type="EMBL" id="JYOV01000003">
    <property type="protein sequence ID" value="KJU95575.1"/>
    <property type="molecule type" value="Genomic_DNA"/>
</dbReference>
<dbReference type="PATRIC" id="fig|28037.218.peg.329"/>
<dbReference type="InterPro" id="IPR035994">
    <property type="entry name" value="Nucleoside_phosphorylase_sf"/>
</dbReference>
<dbReference type="Gene3D" id="3.40.50.1580">
    <property type="entry name" value="Nucleoside phosphorylase domain"/>
    <property type="match status" value="1"/>
</dbReference>
<dbReference type="GO" id="GO:0006152">
    <property type="term" value="P:purine nucleoside catabolic process"/>
    <property type="evidence" value="ECO:0007669"/>
    <property type="project" value="TreeGrafter"/>
</dbReference>
<dbReference type="GO" id="GO:0004731">
    <property type="term" value="F:purine-nucleoside phosphorylase activity"/>
    <property type="evidence" value="ECO:0007669"/>
    <property type="project" value="TreeGrafter"/>
</dbReference>
<dbReference type="AlphaFoldDB" id="A0A0F3HNA4"/>